<evidence type="ECO:0000313" key="2">
    <source>
        <dbReference type="Proteomes" id="UP000190965"/>
    </source>
</evidence>
<organism evidence="1 2">
    <name type="scientific">Pseudomonas fluorescens</name>
    <dbReference type="NCBI Taxonomy" id="294"/>
    <lineage>
        <taxon>Bacteria</taxon>
        <taxon>Pseudomonadati</taxon>
        <taxon>Pseudomonadota</taxon>
        <taxon>Gammaproteobacteria</taxon>
        <taxon>Pseudomonadales</taxon>
        <taxon>Pseudomonadaceae</taxon>
        <taxon>Pseudomonas</taxon>
    </lineage>
</organism>
<name>A0A1T2Y1R1_PSEFL</name>
<accession>A0A1T2Y1R1</accession>
<dbReference type="OrthoDB" id="8605640at2"/>
<comment type="caution">
    <text evidence="1">The sequence shown here is derived from an EMBL/GenBank/DDBJ whole genome shotgun (WGS) entry which is preliminary data.</text>
</comment>
<dbReference type="RefSeq" id="WP_078742428.1">
    <property type="nucleotide sequence ID" value="NZ_MSDF01000052.1"/>
</dbReference>
<sequence>MNNWGRYGKLKFQALSRIEHVQSHLDGGFDLAGCVDNIETGKGDPAGCADLLSTHAYAQGIEEWFGNSSLEKMKAWFFIADSLRQYRYSFKSDRMNFLLKTFDFMAGLVSDNESPIDWFCNIDEIVDAKRIQATTTADFIAYQIRLAIKGDFAQLRDRCARMIARPPSGPKKRFMLDNEFFIALAEGDKSKMESVLRELTTPASIKRRFDSENGYSEGLISTFGVIYAKIAWRHGYEVVIDTPYIPAEWLPVKPLAHYDVHYKFLAREV</sequence>
<reference evidence="1 2" key="1">
    <citation type="submission" date="2016-12" db="EMBL/GenBank/DDBJ databases">
        <title>Draft genome sequences of seven strains of Pseudomonas fluorescens that produce 4-formylaminooxyvinylglycine.</title>
        <authorList>
            <person name="Okrent R.A."/>
            <person name="Manning V.A."/>
            <person name="Trippe K.M."/>
        </authorList>
    </citation>
    <scope>NUCLEOTIDE SEQUENCE [LARGE SCALE GENOMIC DNA]</scope>
    <source>
        <strain evidence="1 2">P5A</strain>
    </source>
</reference>
<proteinExistence type="predicted"/>
<dbReference type="InterPro" id="IPR029074">
    <property type="entry name" value="Imm49"/>
</dbReference>
<dbReference type="Proteomes" id="UP000190965">
    <property type="component" value="Unassembled WGS sequence"/>
</dbReference>
<dbReference type="Pfam" id="PF15575">
    <property type="entry name" value="Imm49"/>
    <property type="match status" value="1"/>
</dbReference>
<evidence type="ECO:0008006" key="3">
    <source>
        <dbReference type="Google" id="ProtNLM"/>
    </source>
</evidence>
<dbReference type="AlphaFoldDB" id="A0A1T2Y1R1"/>
<evidence type="ECO:0000313" key="1">
    <source>
        <dbReference type="EMBL" id="OPA86061.1"/>
    </source>
</evidence>
<protein>
    <recommendedName>
        <fullName evidence="3">Immunity protein 49 of polymorphic toxin system</fullName>
    </recommendedName>
</protein>
<dbReference type="EMBL" id="MSDF01000052">
    <property type="protein sequence ID" value="OPA86061.1"/>
    <property type="molecule type" value="Genomic_DNA"/>
</dbReference>
<gene>
    <name evidence="1" type="ORF">BFW87_25215</name>
</gene>